<comment type="caution">
    <text evidence="6">The sequence shown here is derived from an EMBL/GenBank/DDBJ whole genome shotgun (WGS) entry which is preliminary data.</text>
</comment>
<evidence type="ECO:0000259" key="4">
    <source>
        <dbReference type="Pfam" id="PF13976"/>
    </source>
</evidence>
<feature type="domain" description="Retrovirus-related Pol polyprotein from transposon TNT 1-94-like beta-barrel" evidence="5">
    <location>
        <begin position="241"/>
        <end position="316"/>
    </location>
</feature>
<feature type="domain" description="Reverse transcriptase Ty1/copia-type" evidence="3">
    <location>
        <begin position="590"/>
        <end position="680"/>
    </location>
</feature>
<evidence type="ECO:0000259" key="3">
    <source>
        <dbReference type="Pfam" id="PF07727"/>
    </source>
</evidence>
<protein>
    <recommendedName>
        <fullName evidence="8">Reverse transcriptase Ty1/copia-type domain-containing protein</fullName>
    </recommendedName>
</protein>
<feature type="region of interest" description="Disordered" evidence="2">
    <location>
        <begin position="420"/>
        <end position="443"/>
    </location>
</feature>
<dbReference type="InterPro" id="IPR013103">
    <property type="entry name" value="RVT_2"/>
</dbReference>
<dbReference type="InterPro" id="IPR054722">
    <property type="entry name" value="PolX-like_BBD"/>
</dbReference>
<dbReference type="OrthoDB" id="39620at2759"/>
<name>A0A5N5GZS3_9ROSA</name>
<organism evidence="6 7">
    <name type="scientific">Pyrus ussuriensis x Pyrus communis</name>
    <dbReference type="NCBI Taxonomy" id="2448454"/>
    <lineage>
        <taxon>Eukaryota</taxon>
        <taxon>Viridiplantae</taxon>
        <taxon>Streptophyta</taxon>
        <taxon>Embryophyta</taxon>
        <taxon>Tracheophyta</taxon>
        <taxon>Spermatophyta</taxon>
        <taxon>Magnoliopsida</taxon>
        <taxon>eudicotyledons</taxon>
        <taxon>Gunneridae</taxon>
        <taxon>Pentapetalae</taxon>
        <taxon>rosids</taxon>
        <taxon>fabids</taxon>
        <taxon>Rosales</taxon>
        <taxon>Rosaceae</taxon>
        <taxon>Amygdaloideae</taxon>
        <taxon>Maleae</taxon>
        <taxon>Pyrus</taxon>
    </lineage>
</organism>
<dbReference type="CDD" id="cd09272">
    <property type="entry name" value="RNase_HI_RT_Ty1"/>
    <property type="match status" value="1"/>
</dbReference>
<feature type="domain" description="GAG-pre-integrase" evidence="4">
    <location>
        <begin position="351"/>
        <end position="407"/>
    </location>
</feature>
<reference evidence="7" key="2">
    <citation type="submission" date="2019-10" db="EMBL/GenBank/DDBJ databases">
        <title>A de novo genome assembly of a pear dwarfing rootstock.</title>
        <authorList>
            <person name="Wang F."/>
            <person name="Wang J."/>
            <person name="Li S."/>
            <person name="Zhang Y."/>
            <person name="Fang M."/>
            <person name="Ma L."/>
            <person name="Zhao Y."/>
            <person name="Jiang S."/>
        </authorList>
    </citation>
    <scope>NUCLEOTIDE SEQUENCE [LARGE SCALE GENOMIC DNA]</scope>
</reference>
<gene>
    <name evidence="6" type="ORF">D8674_014449</name>
</gene>
<feature type="region of interest" description="Disordered" evidence="2">
    <location>
        <begin position="1"/>
        <end position="20"/>
    </location>
</feature>
<keyword evidence="7" id="KW-1185">Reference proteome</keyword>
<sequence>MTTAAHSSSPAASSGSQGDVTNSSVQSLSSITVQNISGMVATKLNRHNYITWRSLFLPVLKRFKLLGLVTGSDVCPSQVLLDSSGSRSLNPAYEAWCERDQILMIWINSTLSEDLLPLTEISDKLAAAGEPISESDLVAYTLSGLSDEYESFIDSIETRLEPVNSDELHGILGPVPSPRSTFSGSQSANYSSGKSFQCQLCLKYGHDALNCEKLSQFASQRSNVGPPFGMTATTSPPPSYWLTDSGASHHVTPDPASLNSAIPYTGSDHLFVGNGKGLCISHTGSALIRTPNSTFQLNDVLLVPKASHNLLSVYKFVYDNWASLTFDPFGFYIKDLRTGRMLFQGPCEGGLYPFYWDASNGTSGVALSPQALLVHKADIHLWHQRLGHPSSQVLHTIVNKHQLPVIPPFTTLSAPLSPSSLPASSPHSSASVPAPPPSLNSHPMITRAKAGIHKPKVFTATKHSLPVSVDSLACLPPTPTTFLQASKNPHWMAAMKDEFHALQSTEGIDFSETFSPVAKPTTIRILLSIAISYDWFIHQLDVSNAFLHGTLKEAVYMTQPPGFVDSTKPRHVCKLNRSLYGLKQAPRACLFIKQDSSITFILVYVDDIIITGSSRSVCQSIIAQLQTMFPVKDLGDIHYFLGIEVHRSAKGMFLHQSKYALDLLKKTDMLGVKPCSTPYMHSPRTIHLQAVKRILRYLKGTLDAGLWFTPGSQRLTAWSDADWAGCPVDRRSTSGYCVFLGPNLISWSAKKQCTVARSSTEAEYRSLANTAAELSWVCKILQDISFPILHTPAIFCDNQSAIALAFNPVFHARTKHVEIDYHYIREKVLAGQVSVHHVASLLQLADIFTKSLPSARFAELTSKLSVRFPPFSLRGERTPLVTEHVMKVHFDLTLMGERGESFRSKNRTTYFVRLRL</sequence>
<evidence type="ECO:0000313" key="7">
    <source>
        <dbReference type="Proteomes" id="UP000327157"/>
    </source>
</evidence>
<reference evidence="6 7" key="1">
    <citation type="submission" date="2019-09" db="EMBL/GenBank/DDBJ databases">
        <authorList>
            <person name="Ou C."/>
        </authorList>
    </citation>
    <scope>NUCLEOTIDE SEQUENCE [LARGE SCALE GENOMIC DNA]</scope>
    <source>
        <strain evidence="6">S2</strain>
        <tissue evidence="6">Leaf</tissue>
    </source>
</reference>
<dbReference type="Proteomes" id="UP000327157">
    <property type="component" value="Chromosome 15"/>
</dbReference>
<keyword evidence="1" id="KW-0064">Aspartyl protease</keyword>
<reference evidence="6 7" key="3">
    <citation type="submission" date="2019-11" db="EMBL/GenBank/DDBJ databases">
        <title>A de novo genome assembly of a pear dwarfing rootstock.</title>
        <authorList>
            <person name="Wang F."/>
            <person name="Wang J."/>
            <person name="Li S."/>
            <person name="Zhang Y."/>
            <person name="Fang M."/>
            <person name="Ma L."/>
            <person name="Zhao Y."/>
            <person name="Jiang S."/>
        </authorList>
    </citation>
    <scope>NUCLEOTIDE SEQUENCE [LARGE SCALE GENOMIC DNA]</scope>
    <source>
        <strain evidence="6">S2</strain>
        <tissue evidence="6">Leaf</tissue>
    </source>
</reference>
<evidence type="ECO:0000313" key="6">
    <source>
        <dbReference type="EMBL" id="KAB2618580.1"/>
    </source>
</evidence>
<dbReference type="Pfam" id="PF14223">
    <property type="entry name" value="Retrotran_gag_2"/>
    <property type="match status" value="1"/>
</dbReference>
<evidence type="ECO:0008006" key="8">
    <source>
        <dbReference type="Google" id="ProtNLM"/>
    </source>
</evidence>
<keyword evidence="1" id="KW-0378">Hydrolase</keyword>
<proteinExistence type="predicted"/>
<dbReference type="PANTHER" id="PTHR11439">
    <property type="entry name" value="GAG-POL-RELATED RETROTRANSPOSON"/>
    <property type="match status" value="1"/>
</dbReference>
<feature type="compositionally biased region" description="Low complexity" evidence="2">
    <location>
        <begin position="1"/>
        <end position="16"/>
    </location>
</feature>
<dbReference type="EMBL" id="SMOL01000401">
    <property type="protein sequence ID" value="KAB2618580.1"/>
    <property type="molecule type" value="Genomic_DNA"/>
</dbReference>
<evidence type="ECO:0000256" key="1">
    <source>
        <dbReference type="ARBA" id="ARBA00022750"/>
    </source>
</evidence>
<dbReference type="Pfam" id="PF22936">
    <property type="entry name" value="Pol_BBD"/>
    <property type="match status" value="1"/>
</dbReference>
<accession>A0A5N5GZS3</accession>
<dbReference type="Pfam" id="PF07727">
    <property type="entry name" value="RVT_2"/>
    <property type="match status" value="2"/>
</dbReference>
<dbReference type="SUPFAM" id="SSF56672">
    <property type="entry name" value="DNA/RNA polymerases"/>
    <property type="match status" value="1"/>
</dbReference>
<evidence type="ECO:0000259" key="5">
    <source>
        <dbReference type="Pfam" id="PF22936"/>
    </source>
</evidence>
<dbReference type="Pfam" id="PF13976">
    <property type="entry name" value="gag_pre-integrs"/>
    <property type="match status" value="1"/>
</dbReference>
<evidence type="ECO:0000256" key="2">
    <source>
        <dbReference type="SAM" id="MobiDB-lite"/>
    </source>
</evidence>
<dbReference type="PANTHER" id="PTHR11439:SF463">
    <property type="entry name" value="REVERSE TRANSCRIPTASE TY1_COPIA-TYPE DOMAIN-CONTAINING PROTEIN"/>
    <property type="match status" value="1"/>
</dbReference>
<feature type="domain" description="Reverse transcriptase Ty1/copia-type" evidence="3">
    <location>
        <begin position="505"/>
        <end position="588"/>
    </location>
</feature>
<dbReference type="AlphaFoldDB" id="A0A5N5GZS3"/>
<feature type="compositionally biased region" description="Low complexity" evidence="2">
    <location>
        <begin position="420"/>
        <end position="432"/>
    </location>
</feature>
<dbReference type="InterPro" id="IPR043502">
    <property type="entry name" value="DNA/RNA_pol_sf"/>
</dbReference>
<keyword evidence="1" id="KW-0645">Protease</keyword>
<dbReference type="GO" id="GO:0004190">
    <property type="term" value="F:aspartic-type endopeptidase activity"/>
    <property type="evidence" value="ECO:0007669"/>
    <property type="project" value="UniProtKB-KW"/>
</dbReference>
<dbReference type="InterPro" id="IPR025724">
    <property type="entry name" value="GAG-pre-integrase_dom"/>
</dbReference>